<name>A0A6G1LPK4_9HYME</name>
<evidence type="ECO:0000256" key="4">
    <source>
        <dbReference type="ARBA" id="ARBA00022692"/>
    </source>
</evidence>
<evidence type="ECO:0000256" key="10">
    <source>
        <dbReference type="SAM" id="Phobius"/>
    </source>
</evidence>
<keyword evidence="4 10" id="KW-0812">Transmembrane</keyword>
<evidence type="ECO:0000256" key="9">
    <source>
        <dbReference type="ARBA" id="ARBA00023224"/>
    </source>
</evidence>
<sequence>MSTERWNDDIAYVFSIDRIFSRIHGMWPLQTQTLFTRTRWGFCLIAKSTIWRGRDACNHEYLCIGLSQKKLNININGAIDDWLSVKNDKETRKIMKKYAYIARVLTFMLLYSIAGRVIGCSALFIESSFFFNVTMPSRWSARGAQKQISDIRKQPNTEANYRKEFIGLINRHSKLIEFLSKFGRLLPSFILIELVTVTIRHNNYSFTYGGDLLQRESEGIFYAIYATSWFTLPLTLMKDIHFAIMKSSIPFRLTGGKFFYVNRETMMNILKTTYSYISVLRIALLTK</sequence>
<dbReference type="EMBL" id="SGBU01000223">
    <property type="protein sequence ID" value="KAF3054492.1"/>
    <property type="molecule type" value="Genomic_DNA"/>
</dbReference>
<evidence type="ECO:0000256" key="1">
    <source>
        <dbReference type="ARBA" id="ARBA00004651"/>
    </source>
</evidence>
<evidence type="ECO:0000313" key="11">
    <source>
        <dbReference type="EMBL" id="KAF3054492.1"/>
    </source>
</evidence>
<dbReference type="AlphaFoldDB" id="A0A6G1LPK4"/>
<evidence type="ECO:0000256" key="6">
    <source>
        <dbReference type="ARBA" id="ARBA00022989"/>
    </source>
</evidence>
<dbReference type="Pfam" id="PF02949">
    <property type="entry name" value="7tm_6"/>
    <property type="match status" value="1"/>
</dbReference>
<dbReference type="PANTHER" id="PTHR21137">
    <property type="entry name" value="ODORANT RECEPTOR"/>
    <property type="match status" value="1"/>
</dbReference>
<keyword evidence="5" id="KW-0552">Olfaction</keyword>
<comment type="caution">
    <text evidence="11">The sequence shown here is derived from an EMBL/GenBank/DDBJ whole genome shotgun (WGS) entry which is preliminary data.</text>
</comment>
<keyword evidence="6 10" id="KW-1133">Transmembrane helix</keyword>
<accession>A0A6G1LPK4</accession>
<keyword evidence="9" id="KW-0807">Transducer</keyword>
<evidence type="ECO:0000256" key="3">
    <source>
        <dbReference type="ARBA" id="ARBA00022606"/>
    </source>
</evidence>
<proteinExistence type="predicted"/>
<dbReference type="GO" id="GO:0005886">
    <property type="term" value="C:plasma membrane"/>
    <property type="evidence" value="ECO:0007669"/>
    <property type="project" value="UniProtKB-SubCell"/>
</dbReference>
<keyword evidence="12" id="KW-1185">Reference proteome</keyword>
<keyword evidence="8 11" id="KW-0675">Receptor</keyword>
<keyword evidence="7 10" id="KW-0472">Membrane</keyword>
<evidence type="ECO:0000256" key="2">
    <source>
        <dbReference type="ARBA" id="ARBA00022475"/>
    </source>
</evidence>
<reference evidence="11 12" key="1">
    <citation type="submission" date="2019-08" db="EMBL/GenBank/DDBJ databases">
        <title>High quality draft denovo assembly of Nylanderia fulva.</title>
        <authorList>
            <person name="Vargo E.L."/>
            <person name="Tarone A.M."/>
            <person name="Konganti K.R."/>
        </authorList>
    </citation>
    <scope>NUCLEOTIDE SEQUENCE [LARGE SCALE GENOMIC DNA]</scope>
    <source>
        <strain evidence="11">TAMU-Nful-2015</strain>
        <tissue evidence="11">Whole body</tissue>
    </source>
</reference>
<dbReference type="GO" id="GO:0005549">
    <property type="term" value="F:odorant binding"/>
    <property type="evidence" value="ECO:0007669"/>
    <property type="project" value="InterPro"/>
</dbReference>
<dbReference type="InterPro" id="IPR004117">
    <property type="entry name" value="7tm6_olfct_rcpt"/>
</dbReference>
<evidence type="ECO:0000256" key="8">
    <source>
        <dbReference type="ARBA" id="ARBA00023170"/>
    </source>
</evidence>
<dbReference type="PANTHER" id="PTHR21137:SF35">
    <property type="entry name" value="ODORANT RECEPTOR 19A-RELATED"/>
    <property type="match status" value="1"/>
</dbReference>
<keyword evidence="3" id="KW-0716">Sensory transduction</keyword>
<evidence type="ECO:0000256" key="5">
    <source>
        <dbReference type="ARBA" id="ARBA00022725"/>
    </source>
</evidence>
<gene>
    <name evidence="11" type="primary">Or-389</name>
    <name evidence="11" type="synonym">Nful_v1.0-Or-389-fd</name>
    <name evidence="11" type="ORF">NFUL_NFUL000159</name>
</gene>
<organism evidence="11 12">
    <name type="scientific">Nylanderia fulva</name>
    <dbReference type="NCBI Taxonomy" id="613905"/>
    <lineage>
        <taxon>Eukaryota</taxon>
        <taxon>Metazoa</taxon>
        <taxon>Ecdysozoa</taxon>
        <taxon>Arthropoda</taxon>
        <taxon>Hexapoda</taxon>
        <taxon>Insecta</taxon>
        <taxon>Pterygota</taxon>
        <taxon>Neoptera</taxon>
        <taxon>Endopterygota</taxon>
        <taxon>Hymenoptera</taxon>
        <taxon>Apocrita</taxon>
        <taxon>Aculeata</taxon>
        <taxon>Formicoidea</taxon>
        <taxon>Formicidae</taxon>
        <taxon>Formicinae</taxon>
        <taxon>Nylanderia</taxon>
    </lineage>
</organism>
<evidence type="ECO:0000256" key="7">
    <source>
        <dbReference type="ARBA" id="ARBA00023136"/>
    </source>
</evidence>
<evidence type="ECO:0000313" key="12">
    <source>
        <dbReference type="Proteomes" id="UP000479987"/>
    </source>
</evidence>
<keyword evidence="2" id="KW-1003">Cell membrane</keyword>
<protein>
    <submittedName>
        <fullName evidence="11">Odorant receptor 389</fullName>
    </submittedName>
</protein>
<dbReference type="GO" id="GO:0004984">
    <property type="term" value="F:olfactory receptor activity"/>
    <property type="evidence" value="ECO:0007669"/>
    <property type="project" value="InterPro"/>
</dbReference>
<comment type="subcellular location">
    <subcellularLocation>
        <location evidence="1">Cell membrane</location>
        <topology evidence="1">Multi-pass membrane protein</topology>
    </subcellularLocation>
</comment>
<feature type="transmembrane region" description="Helical" evidence="10">
    <location>
        <begin position="100"/>
        <end position="125"/>
    </location>
</feature>
<dbReference type="GO" id="GO:0007165">
    <property type="term" value="P:signal transduction"/>
    <property type="evidence" value="ECO:0007669"/>
    <property type="project" value="UniProtKB-KW"/>
</dbReference>
<dbReference type="Proteomes" id="UP000479987">
    <property type="component" value="Unassembled WGS sequence"/>
</dbReference>